<evidence type="ECO:0000256" key="3">
    <source>
        <dbReference type="ARBA" id="ARBA00009640"/>
    </source>
</evidence>
<keyword evidence="8 9" id="KW-0289">Folate biosynthesis</keyword>
<dbReference type="InterPro" id="IPR035907">
    <property type="entry name" value="Hppk_sf"/>
</dbReference>
<protein>
    <recommendedName>
        <fullName evidence="9">Bifunctional folate synthesis protein</fullName>
    </recommendedName>
    <domain>
        <recommendedName>
            <fullName evidence="9">Dihydroneopterin aldolase</fullName>
            <shortName evidence="9">DHNA</shortName>
            <ecNumber evidence="9">4.1.2.25</ecNumber>
        </recommendedName>
        <alternativeName>
            <fullName evidence="9">7,8-dihydroneopterin aldolase</fullName>
        </alternativeName>
    </domain>
    <domain>
        <recommendedName>
            <fullName evidence="9">2-amino-4-hydroxy-6-hydroxymethyldihydropteridine pyrophosphokinase</fullName>
            <ecNumber evidence="9">2.7.6.3</ecNumber>
        </recommendedName>
        <alternativeName>
            <fullName evidence="9">6-hydroxymethyl-7,8-dihydropterin pyrophosphokinase</fullName>
            <shortName evidence="9">PPPK</shortName>
        </alternativeName>
        <alternativeName>
            <fullName evidence="9">7,8-dihydro-6-hydroxymethylpterin pyrophosphokinase</fullName>
            <shortName evidence="9">HPPK</shortName>
        </alternativeName>
    </domain>
</protein>
<dbReference type="NCBIfam" id="TIGR00525">
    <property type="entry name" value="folB"/>
    <property type="match status" value="1"/>
</dbReference>
<dbReference type="PROSITE" id="PS00794">
    <property type="entry name" value="HPPK"/>
    <property type="match status" value="1"/>
</dbReference>
<dbReference type="GO" id="GO:0005524">
    <property type="term" value="F:ATP binding"/>
    <property type="evidence" value="ECO:0007669"/>
    <property type="project" value="UniProtKB-KW"/>
</dbReference>
<dbReference type="GO" id="GO:0046656">
    <property type="term" value="P:folic acid biosynthetic process"/>
    <property type="evidence" value="ECO:0007669"/>
    <property type="project" value="UniProtKB-UniRule"/>
</dbReference>
<name>A0A1M6KP97_9FIRM</name>
<evidence type="ECO:0000256" key="7">
    <source>
        <dbReference type="ARBA" id="ARBA00022840"/>
    </source>
</evidence>
<dbReference type="NCBIfam" id="TIGR00526">
    <property type="entry name" value="folB_dom"/>
    <property type="match status" value="1"/>
</dbReference>
<keyword evidence="4" id="KW-0808">Transferase</keyword>
<dbReference type="SUPFAM" id="SSF55620">
    <property type="entry name" value="Tetrahydrobiopterin biosynthesis enzymes-like"/>
    <property type="match status" value="1"/>
</dbReference>
<keyword evidence="6 11" id="KW-0418">Kinase</keyword>
<keyword evidence="7" id="KW-0067">ATP-binding</keyword>
<dbReference type="GO" id="GO:0004150">
    <property type="term" value="F:dihydroneopterin aldolase activity"/>
    <property type="evidence" value="ECO:0007669"/>
    <property type="project" value="UniProtKB-UniRule"/>
</dbReference>
<dbReference type="GO" id="GO:0046654">
    <property type="term" value="P:tetrahydrofolate biosynthetic process"/>
    <property type="evidence" value="ECO:0007669"/>
    <property type="project" value="UniProtKB-UniRule"/>
</dbReference>
<proteinExistence type="inferred from homology"/>
<evidence type="ECO:0000256" key="5">
    <source>
        <dbReference type="ARBA" id="ARBA00022741"/>
    </source>
</evidence>
<comment type="similarity">
    <text evidence="9">Belongs to the DHNA family.</text>
</comment>
<organism evidence="11 12">
    <name type="scientific">Hespellia stercorisuis DSM 15480</name>
    <dbReference type="NCBI Taxonomy" id="1121950"/>
    <lineage>
        <taxon>Bacteria</taxon>
        <taxon>Bacillati</taxon>
        <taxon>Bacillota</taxon>
        <taxon>Clostridia</taxon>
        <taxon>Lachnospirales</taxon>
        <taxon>Lachnospiraceae</taxon>
        <taxon>Hespellia</taxon>
    </lineage>
</organism>
<dbReference type="NCBIfam" id="TIGR01498">
    <property type="entry name" value="folK"/>
    <property type="match status" value="1"/>
</dbReference>
<dbReference type="InterPro" id="IPR000550">
    <property type="entry name" value="Hppk"/>
</dbReference>
<dbReference type="InterPro" id="IPR006156">
    <property type="entry name" value="Dihydroneopterin_aldolase"/>
</dbReference>
<dbReference type="EC" id="2.7.6.3" evidence="9"/>
<keyword evidence="12" id="KW-1185">Reference proteome</keyword>
<comment type="similarity">
    <text evidence="3">In the N-terminal section; belongs to the DHNA family.</text>
</comment>
<comment type="function">
    <text evidence="9">Catalyzes the conversion of 7,8-dihydroneopterin to 6-hydroxymethyl-7,8-dihydropterin.</text>
</comment>
<comment type="pathway">
    <text evidence="2">Cofactor biosynthesis; tetrahydrofolate biosynthesis; 2-amino-4-hydroxy-6-hydroxymethyl-7,8-dihydropteridine diphosphate from 7,8-dihydroneopterin triphosphate: step 4/4.</text>
</comment>
<dbReference type="PANTHER" id="PTHR43071:SF1">
    <property type="entry name" value="2-AMINO-4-HYDROXY-6-HYDROXYMETHYLDIHYDROPTERIDINE PYROPHOSPHOKINASE"/>
    <property type="match status" value="1"/>
</dbReference>
<dbReference type="UniPathway" id="UPA00077">
    <property type="reaction ID" value="UER00154"/>
</dbReference>
<dbReference type="GO" id="GO:0016301">
    <property type="term" value="F:kinase activity"/>
    <property type="evidence" value="ECO:0007669"/>
    <property type="project" value="UniProtKB-KW"/>
</dbReference>
<evidence type="ECO:0000256" key="8">
    <source>
        <dbReference type="ARBA" id="ARBA00022909"/>
    </source>
</evidence>
<dbReference type="SMART" id="SM00905">
    <property type="entry name" value="FolB"/>
    <property type="match status" value="1"/>
</dbReference>
<evidence type="ECO:0000259" key="10">
    <source>
        <dbReference type="PROSITE" id="PS00794"/>
    </source>
</evidence>
<evidence type="ECO:0000256" key="6">
    <source>
        <dbReference type="ARBA" id="ARBA00022777"/>
    </source>
</evidence>
<comment type="pathway">
    <text evidence="9">Cofactor biosynthesis; tetrahydrofolate biosynthesis; 2-amino-4-hydroxy-6-hydroxymethyl-7,8-dihydropteridine diphosphate from 7,8-dihydroneopterin triphosphate: step 3/4.</text>
</comment>
<keyword evidence="5" id="KW-0547">Nucleotide-binding</keyword>
<dbReference type="GO" id="GO:0003848">
    <property type="term" value="F:2-amino-4-hydroxy-6-hydroxymethyldihydropteridine diphosphokinase activity"/>
    <property type="evidence" value="ECO:0007669"/>
    <property type="project" value="UniProtKB-EC"/>
</dbReference>
<dbReference type="OrthoDB" id="9808041at2"/>
<dbReference type="EC" id="4.1.2.25" evidence="9"/>
<dbReference type="CDD" id="cd00483">
    <property type="entry name" value="HPPK"/>
    <property type="match status" value="1"/>
</dbReference>
<keyword evidence="9" id="KW-0456">Lyase</keyword>
<comment type="catalytic activity">
    <reaction evidence="9">
        <text>7,8-dihydroneopterin = 6-hydroxymethyl-7,8-dihydropterin + glycolaldehyde</text>
        <dbReference type="Rhea" id="RHEA:10540"/>
        <dbReference type="ChEBI" id="CHEBI:17001"/>
        <dbReference type="ChEBI" id="CHEBI:17071"/>
        <dbReference type="ChEBI" id="CHEBI:44841"/>
        <dbReference type="EC" id="4.1.2.25"/>
    </reaction>
</comment>
<evidence type="ECO:0000256" key="9">
    <source>
        <dbReference type="RuleBase" id="RU362079"/>
    </source>
</evidence>
<evidence type="ECO:0000313" key="12">
    <source>
        <dbReference type="Proteomes" id="UP000184301"/>
    </source>
</evidence>
<dbReference type="Proteomes" id="UP000184301">
    <property type="component" value="Unassembled WGS sequence"/>
</dbReference>
<dbReference type="EMBL" id="FQZY01000012">
    <property type="protein sequence ID" value="SHJ60787.1"/>
    <property type="molecule type" value="Genomic_DNA"/>
</dbReference>
<dbReference type="STRING" id="1121950.SAMN02745243_00979"/>
<sequence length="270" mass="30840">MDQIKIRDLEVFCNHGVFQEENVLGQKFLVSATLFTNTRKAGLEDELSESIHYGEVSHVITDFMKQHTFKLIETVAEQLARKLLLETRHLEKIQLEIKKPWAPVGLPLDYVSVEITRGWHEAYIALGSNMGDKRAFLDHAVEALGEVEGCQVVRVSEYIETEPYGGVEQDTFLNGALKLRTLLPPEELLQLLQQIEAQAGRERIVRWGPRTLDLDILFYDDAVISTELLTVPHVELQLRSFVLQPLMQLCPYKRHPLLGKTVEELWNALG</sequence>
<dbReference type="InterPro" id="IPR006157">
    <property type="entry name" value="FolB_dom"/>
</dbReference>
<dbReference type="Gene3D" id="3.30.70.560">
    <property type="entry name" value="7,8-Dihydro-6-hydroxymethylpterin-pyrophosphokinase HPPK"/>
    <property type="match status" value="1"/>
</dbReference>
<evidence type="ECO:0000256" key="1">
    <source>
        <dbReference type="ARBA" id="ARBA00000198"/>
    </source>
</evidence>
<dbReference type="CDD" id="cd00534">
    <property type="entry name" value="DHNA_DHNTPE"/>
    <property type="match status" value="1"/>
</dbReference>
<dbReference type="SUPFAM" id="SSF55083">
    <property type="entry name" value="6-hydroxymethyl-7,8-dihydropterin pyrophosphokinase, HPPK"/>
    <property type="match status" value="1"/>
</dbReference>
<dbReference type="AlphaFoldDB" id="A0A1M6KP97"/>
<comment type="catalytic activity">
    <reaction evidence="1">
        <text>6-hydroxymethyl-7,8-dihydropterin + ATP = (7,8-dihydropterin-6-yl)methyl diphosphate + AMP + H(+)</text>
        <dbReference type="Rhea" id="RHEA:11412"/>
        <dbReference type="ChEBI" id="CHEBI:15378"/>
        <dbReference type="ChEBI" id="CHEBI:30616"/>
        <dbReference type="ChEBI" id="CHEBI:44841"/>
        <dbReference type="ChEBI" id="CHEBI:72950"/>
        <dbReference type="ChEBI" id="CHEBI:456215"/>
        <dbReference type="EC" id="2.7.6.3"/>
    </reaction>
</comment>
<dbReference type="Gene3D" id="3.30.1130.10">
    <property type="match status" value="1"/>
</dbReference>
<dbReference type="InterPro" id="IPR043133">
    <property type="entry name" value="GTP-CH-I_C/QueF"/>
</dbReference>
<evidence type="ECO:0000256" key="2">
    <source>
        <dbReference type="ARBA" id="ARBA00005051"/>
    </source>
</evidence>
<dbReference type="Pfam" id="PF01288">
    <property type="entry name" value="HPPK"/>
    <property type="match status" value="1"/>
</dbReference>
<dbReference type="Pfam" id="PF02152">
    <property type="entry name" value="FolB"/>
    <property type="match status" value="1"/>
</dbReference>
<dbReference type="PANTHER" id="PTHR43071">
    <property type="entry name" value="2-AMINO-4-HYDROXY-6-HYDROXYMETHYLDIHYDROPTERIDINE PYROPHOSPHOKINASE"/>
    <property type="match status" value="1"/>
</dbReference>
<reference evidence="11 12" key="1">
    <citation type="submission" date="2016-11" db="EMBL/GenBank/DDBJ databases">
        <authorList>
            <person name="Jaros S."/>
            <person name="Januszkiewicz K."/>
            <person name="Wedrychowicz H."/>
        </authorList>
    </citation>
    <scope>NUCLEOTIDE SEQUENCE [LARGE SCALE GENOMIC DNA]</scope>
    <source>
        <strain evidence="11 12">DSM 15480</strain>
    </source>
</reference>
<gene>
    <name evidence="11" type="ORF">SAMN02745243_00979</name>
</gene>
<dbReference type="RefSeq" id="WP_073106188.1">
    <property type="nucleotide sequence ID" value="NZ_FQZY01000012.1"/>
</dbReference>
<evidence type="ECO:0000313" key="11">
    <source>
        <dbReference type="EMBL" id="SHJ60787.1"/>
    </source>
</evidence>
<feature type="domain" description="7,8-dihydro-6-hydroxymethylpterin-pyrophosphokinase" evidence="10">
    <location>
        <begin position="206"/>
        <end position="217"/>
    </location>
</feature>
<accession>A0A1M6KP97</accession>
<evidence type="ECO:0000256" key="4">
    <source>
        <dbReference type="ARBA" id="ARBA00022679"/>
    </source>
</evidence>